<organism evidence="9 10">
    <name type="scientific">Saccoglossus kowalevskii</name>
    <name type="common">Acorn worm</name>
    <dbReference type="NCBI Taxonomy" id="10224"/>
    <lineage>
        <taxon>Eukaryota</taxon>
        <taxon>Metazoa</taxon>
        <taxon>Hemichordata</taxon>
        <taxon>Enteropneusta</taxon>
        <taxon>Harrimaniidae</taxon>
        <taxon>Saccoglossus</taxon>
    </lineage>
</organism>
<keyword evidence="4" id="KW-0964">Secreted</keyword>
<dbReference type="PANTHER" id="PTHR12027">
    <property type="entry name" value="WNT RELATED"/>
    <property type="match status" value="1"/>
</dbReference>
<dbReference type="RefSeq" id="XP_002742304.1">
    <property type="nucleotide sequence ID" value="XM_002742258.1"/>
</dbReference>
<dbReference type="CDD" id="cd19342">
    <property type="entry name" value="Wnt_Wnt10"/>
    <property type="match status" value="1"/>
</dbReference>
<keyword evidence="9" id="KW-1185">Reference proteome</keyword>
<dbReference type="Gene3D" id="3.30.2460.20">
    <property type="match status" value="1"/>
</dbReference>
<dbReference type="PANTHER" id="PTHR12027:SF98">
    <property type="entry name" value="PROTEIN WNT"/>
    <property type="match status" value="1"/>
</dbReference>
<dbReference type="Proteomes" id="UP000694865">
    <property type="component" value="Unplaced"/>
</dbReference>
<evidence type="ECO:0000256" key="3">
    <source>
        <dbReference type="ARBA" id="ARBA00022473"/>
    </source>
</evidence>
<dbReference type="GeneID" id="100329012"/>
<keyword evidence="5" id="KW-0272">Extracellular matrix</keyword>
<protein>
    <recommendedName>
        <fullName evidence="8">Protein Wnt</fullName>
    </recommendedName>
</protein>
<evidence type="ECO:0000313" key="10">
    <source>
        <dbReference type="RefSeq" id="XP_002742304.1"/>
    </source>
</evidence>
<evidence type="ECO:0000256" key="6">
    <source>
        <dbReference type="ARBA" id="ARBA00022687"/>
    </source>
</evidence>
<keyword evidence="6 8" id="KW-0879">Wnt signaling pathway</keyword>
<comment type="subcellular location">
    <subcellularLocation>
        <location evidence="1 8">Secreted</location>
        <location evidence="1 8">Extracellular space</location>
        <location evidence="1 8">Extracellular matrix</location>
    </subcellularLocation>
</comment>
<dbReference type="InterPro" id="IPR043158">
    <property type="entry name" value="Wnt_C"/>
</dbReference>
<dbReference type="Pfam" id="PF00110">
    <property type="entry name" value="wnt"/>
    <property type="match status" value="1"/>
</dbReference>
<dbReference type="SMART" id="SM00097">
    <property type="entry name" value="WNT1"/>
    <property type="match status" value="1"/>
</dbReference>
<evidence type="ECO:0000313" key="9">
    <source>
        <dbReference type="Proteomes" id="UP000694865"/>
    </source>
</evidence>
<proteinExistence type="inferred from homology"/>
<dbReference type="PRINTS" id="PR01349">
    <property type="entry name" value="WNTPROTEIN"/>
</dbReference>
<evidence type="ECO:0000256" key="1">
    <source>
        <dbReference type="ARBA" id="ARBA00004498"/>
    </source>
</evidence>
<keyword evidence="3 8" id="KW-0217">Developmental protein</keyword>
<comment type="similarity">
    <text evidence="2 8">Belongs to the Wnt family.</text>
</comment>
<gene>
    <name evidence="10" type="primary">Wnt10</name>
</gene>
<evidence type="ECO:0000256" key="2">
    <source>
        <dbReference type="ARBA" id="ARBA00005683"/>
    </source>
</evidence>
<comment type="function">
    <text evidence="8">Ligand for members of the frizzled family of seven transmembrane receptors.</text>
</comment>
<evidence type="ECO:0000256" key="7">
    <source>
        <dbReference type="ARBA" id="ARBA00023157"/>
    </source>
</evidence>
<evidence type="ECO:0000256" key="5">
    <source>
        <dbReference type="ARBA" id="ARBA00022530"/>
    </source>
</evidence>
<accession>A0ABM0H1S4</accession>
<evidence type="ECO:0000256" key="8">
    <source>
        <dbReference type="RuleBase" id="RU003500"/>
    </source>
</evidence>
<dbReference type="InterPro" id="IPR005817">
    <property type="entry name" value="Wnt"/>
</dbReference>
<keyword evidence="7" id="KW-1015">Disulfide bond</keyword>
<sequence>MTMQTPTPQVKYAELDANTVCGMVPGFRRKQHRICMRTPGLVASAIQGMMVAVHECSYQMRDRRWDCTSLEEKKQNPFVNPIMGKGYKETAFVHAIASAGVAFQVTRSCAEGRHPADCGCDKTSRTAPPGVDWKWGGCSHNVDFGEEFAQKFLDIREKGRSDVHSRINLHNNAAGRSIVSRSREKMCKCHGPSASCQIKTCWMSTPKFREIGNIVKQKYDSAIMVSPDNNDGRTWFPSNRNRRAKVADLMYSERSPDFCEPSAFLGTPGTRGRSCNNTSTGMDNCDSMCCGRGYNIKSSSKVEKCNCAFHWCCFVTCDDCATSQWVNECK</sequence>
<evidence type="ECO:0000256" key="4">
    <source>
        <dbReference type="ARBA" id="ARBA00022525"/>
    </source>
</evidence>
<name>A0ABM0H1S4_SACKO</name>
<reference evidence="10" key="1">
    <citation type="submission" date="2025-08" db="UniProtKB">
        <authorList>
            <consortium name="RefSeq"/>
        </authorList>
    </citation>
    <scope>IDENTIFICATION</scope>
    <source>
        <tissue evidence="10">Testes</tissue>
    </source>
</reference>